<evidence type="ECO:0000313" key="1">
    <source>
        <dbReference type="EMBL" id="RHX80756.1"/>
    </source>
</evidence>
<reference evidence="1 2" key="2">
    <citation type="journal article" date="2020" name="Int. J. Syst. Evol. Microbiol.">
        <title>Leptospira yasudae sp. nov. and Leptospira stimsonii sp. nov., two new species of the pathogenic group isolated from environmental sources.</title>
        <authorList>
            <person name="Casanovas-Massana A."/>
            <person name="Hamond C."/>
            <person name="Santos L.A."/>
            <person name="de Oliveira D."/>
            <person name="Hacker K.P."/>
            <person name="Balassiano I."/>
            <person name="Costa F."/>
            <person name="Medeiros M.A."/>
            <person name="Reis M.G."/>
            <person name="Ko A.I."/>
            <person name="Wunder E.A."/>
        </authorList>
    </citation>
    <scope>NUCLEOTIDE SEQUENCE [LARGE SCALE GENOMIC DNA]</scope>
    <source>
        <strain evidence="1 2">B21</strain>
    </source>
</reference>
<dbReference type="Proteomes" id="UP000285569">
    <property type="component" value="Unassembled WGS sequence"/>
</dbReference>
<gene>
    <name evidence="1" type="ORF">DLM77_07675</name>
</gene>
<name>A0ABX9M523_9LEPT</name>
<accession>A0ABX9M523</accession>
<proteinExistence type="predicted"/>
<comment type="caution">
    <text evidence="1">The sequence shown here is derived from an EMBL/GenBank/DDBJ whole genome shotgun (WGS) entry which is preliminary data.</text>
</comment>
<evidence type="ECO:0000313" key="2">
    <source>
        <dbReference type="Proteomes" id="UP000285569"/>
    </source>
</evidence>
<keyword evidence="2" id="KW-1185">Reference proteome</keyword>
<sequence length="84" mass="9389">MTLCERNASNKEKIFLRLFPLISRGTAQGASNEITSVQWAFAVLLSPIIVGYKKKKAEQSPALQTETLRGFQANPSFFDRIASR</sequence>
<protein>
    <submittedName>
        <fullName evidence="1">Uncharacterized protein</fullName>
    </submittedName>
</protein>
<dbReference type="EMBL" id="QHCR01000003">
    <property type="protein sequence ID" value="RHX80756.1"/>
    <property type="molecule type" value="Genomic_DNA"/>
</dbReference>
<organism evidence="1 2">
    <name type="scientific">Leptospira yasudae</name>
    <dbReference type="NCBI Taxonomy" id="2202201"/>
    <lineage>
        <taxon>Bacteria</taxon>
        <taxon>Pseudomonadati</taxon>
        <taxon>Spirochaetota</taxon>
        <taxon>Spirochaetia</taxon>
        <taxon>Leptospirales</taxon>
        <taxon>Leptospiraceae</taxon>
        <taxon>Leptospira</taxon>
    </lineage>
</organism>
<reference evidence="2" key="1">
    <citation type="submission" date="2018-05" db="EMBL/GenBank/DDBJ databases">
        <title>Leptospira yasudae sp. nov. and Leptospira stimsonii sp. nov., two pathogenic species of the genus Leptospira isolated from environmental sources.</title>
        <authorList>
            <person name="Casanovas-Massana A."/>
            <person name="Hamond C."/>
            <person name="Santos L.A."/>
            <person name="Hacker K.P."/>
            <person name="Balassiano I."/>
            <person name="Medeiros M.A."/>
            <person name="Reis M.G."/>
            <person name="Ko A.I."/>
            <person name="Wunder E.A."/>
        </authorList>
    </citation>
    <scope>NUCLEOTIDE SEQUENCE [LARGE SCALE GENOMIC DNA]</scope>
    <source>
        <strain evidence="2">B21</strain>
    </source>
</reference>